<dbReference type="InterPro" id="IPR055417">
    <property type="entry name" value="UFD1_N1"/>
</dbReference>
<reference evidence="7" key="1">
    <citation type="submission" date="2012-12" db="EMBL/GenBank/DDBJ databases">
        <authorList>
            <person name="Hellsten U."/>
            <person name="Grimwood J."/>
            <person name="Chapman J.A."/>
            <person name="Shapiro H."/>
            <person name="Aerts A."/>
            <person name="Otillar R.P."/>
            <person name="Terry A.Y."/>
            <person name="Boore J.L."/>
            <person name="Simakov O."/>
            <person name="Marletaz F."/>
            <person name="Cho S.-J."/>
            <person name="Edsinger-Gonzales E."/>
            <person name="Havlak P."/>
            <person name="Kuo D.-H."/>
            <person name="Larsson T."/>
            <person name="Lv J."/>
            <person name="Arendt D."/>
            <person name="Savage R."/>
            <person name="Osoegawa K."/>
            <person name="de Jong P."/>
            <person name="Lindberg D.R."/>
            <person name="Seaver E.C."/>
            <person name="Weisblat D.A."/>
            <person name="Putnam N.H."/>
            <person name="Grigoriev I.V."/>
            <person name="Rokhsar D.S."/>
        </authorList>
    </citation>
    <scope>NUCLEOTIDE SEQUENCE</scope>
    <source>
        <strain evidence="7">I ESC-2004</strain>
    </source>
</reference>
<evidence type="ECO:0000256" key="2">
    <source>
        <dbReference type="ARBA" id="ARBA00022786"/>
    </source>
</evidence>
<proteinExistence type="inferred from homology"/>
<dbReference type="FunFam" id="3.10.330.10:FF:000002">
    <property type="entry name" value="ubiquitin fusion degradation protein 1 homolog"/>
    <property type="match status" value="1"/>
</dbReference>
<protein>
    <recommendedName>
        <fullName evidence="8">Ubiquitin fusion degradation protein 1 homolog</fullName>
    </recommendedName>
</protein>
<sequence length="304" mass="34791">MFGFNRFVNESAARTFKQTYRCYSVSMLPGQERQDVDKGGKIIMPPSALDQLTRLNIEYPMLFKLTNEKMNRETHCGVLEFVADEGRIYLPYWMMTNLLLEEGSLVHLENMSLPVATFAKFEPQSVDFLDISNPKAVLENNLRNFACLTTGDMLAIKYNEKIYEMRVLETKPGKAVTIIECDMNVDFAPPVGYQEPEVPKKVEEEHEQEDMSVDDIDFVDHSKFRAFSGSGNRLDGKRRNQDSECSDILPQDIRRGVPNYDYKKGKITFIRRSVANGKDKDTEAVDFSAFSGEGQTLKTKNSRR</sequence>
<comment type="similarity">
    <text evidence="1">Belongs to the UFD1 family.</text>
</comment>
<dbReference type="PANTHER" id="PTHR12555:SF13">
    <property type="entry name" value="UBIQUITIN RECOGNITION FACTOR IN ER-ASSOCIATED DEGRADATION PROTEIN 1"/>
    <property type="match status" value="1"/>
</dbReference>
<name>R7TWH8_CAPTE</name>
<evidence type="ECO:0008006" key="8">
    <source>
        <dbReference type="Google" id="ProtNLM"/>
    </source>
</evidence>
<evidence type="ECO:0000313" key="6">
    <source>
        <dbReference type="EnsemblMetazoa" id="CapteP175414"/>
    </source>
</evidence>
<reference evidence="5 7" key="2">
    <citation type="journal article" date="2013" name="Nature">
        <title>Insights into bilaterian evolution from three spiralian genomes.</title>
        <authorList>
            <person name="Simakov O."/>
            <person name="Marletaz F."/>
            <person name="Cho S.J."/>
            <person name="Edsinger-Gonzales E."/>
            <person name="Havlak P."/>
            <person name="Hellsten U."/>
            <person name="Kuo D.H."/>
            <person name="Larsson T."/>
            <person name="Lv J."/>
            <person name="Arendt D."/>
            <person name="Savage R."/>
            <person name="Osoegawa K."/>
            <person name="de Jong P."/>
            <person name="Grimwood J."/>
            <person name="Chapman J.A."/>
            <person name="Shapiro H."/>
            <person name="Aerts A."/>
            <person name="Otillar R.P."/>
            <person name="Terry A.Y."/>
            <person name="Boore J.L."/>
            <person name="Grigoriev I.V."/>
            <person name="Lindberg D.R."/>
            <person name="Seaver E.C."/>
            <person name="Weisblat D.A."/>
            <person name="Putnam N.H."/>
            <person name="Rokhsar D.S."/>
        </authorList>
    </citation>
    <scope>NUCLEOTIDE SEQUENCE</scope>
    <source>
        <strain evidence="5 7">I ESC-2004</strain>
    </source>
</reference>
<gene>
    <name evidence="5" type="ORF">CAPTEDRAFT_175414</name>
</gene>
<keyword evidence="7" id="KW-1185">Reference proteome</keyword>
<evidence type="ECO:0000259" key="4">
    <source>
        <dbReference type="Pfam" id="PF24842"/>
    </source>
</evidence>
<dbReference type="GO" id="GO:0031593">
    <property type="term" value="F:polyubiquitin modification-dependent protein binding"/>
    <property type="evidence" value="ECO:0007669"/>
    <property type="project" value="TreeGrafter"/>
</dbReference>
<evidence type="ECO:0000313" key="7">
    <source>
        <dbReference type="Proteomes" id="UP000014760"/>
    </source>
</evidence>
<organism evidence="5">
    <name type="scientific">Capitella teleta</name>
    <name type="common">Polychaete worm</name>
    <dbReference type="NCBI Taxonomy" id="283909"/>
    <lineage>
        <taxon>Eukaryota</taxon>
        <taxon>Metazoa</taxon>
        <taxon>Spiralia</taxon>
        <taxon>Lophotrochozoa</taxon>
        <taxon>Annelida</taxon>
        <taxon>Polychaeta</taxon>
        <taxon>Sedentaria</taxon>
        <taxon>Scolecida</taxon>
        <taxon>Capitellidae</taxon>
        <taxon>Capitella</taxon>
    </lineage>
</organism>
<dbReference type="InterPro" id="IPR004854">
    <property type="entry name" value="Ufd1-like"/>
</dbReference>
<dbReference type="FunCoup" id="R7TWH8">
    <property type="interactions" value="1689"/>
</dbReference>
<feature type="domain" description="Ubiquitin fusion degradation protein UFD1 N-terminal subdomain 2" evidence="4">
    <location>
        <begin position="116"/>
        <end position="190"/>
    </location>
</feature>
<dbReference type="Gene3D" id="2.40.40.50">
    <property type="entry name" value="Ubiquitin fusion degradation protein UFD1, N-terminal domain"/>
    <property type="match status" value="1"/>
</dbReference>
<dbReference type="GO" id="GO:0034098">
    <property type="term" value="C:VCP-NPL4-UFD1 AAA ATPase complex"/>
    <property type="evidence" value="ECO:0007669"/>
    <property type="project" value="TreeGrafter"/>
</dbReference>
<dbReference type="Pfam" id="PF24842">
    <property type="entry name" value="UFD1_N2"/>
    <property type="match status" value="1"/>
</dbReference>
<accession>R7TWH8</accession>
<dbReference type="FunFam" id="2.40.40.50:FF:000001">
    <property type="entry name" value="Ubiquitin fusion degradation protein 1 homolog"/>
    <property type="match status" value="1"/>
</dbReference>
<feature type="domain" description="Ubiquitin fusion degradation protein UFD1 N-terminal subdomain 1" evidence="3">
    <location>
        <begin position="16"/>
        <end position="114"/>
    </location>
</feature>
<evidence type="ECO:0000256" key="1">
    <source>
        <dbReference type="ARBA" id="ARBA00006043"/>
    </source>
</evidence>
<dbReference type="GO" id="GO:0006511">
    <property type="term" value="P:ubiquitin-dependent protein catabolic process"/>
    <property type="evidence" value="ECO:0007669"/>
    <property type="project" value="InterPro"/>
</dbReference>
<dbReference type="Proteomes" id="UP000014760">
    <property type="component" value="Unassembled WGS sequence"/>
</dbReference>
<dbReference type="HOGENOM" id="CLU_037790_2_0_1"/>
<dbReference type="InterPro" id="IPR042299">
    <property type="entry name" value="Ufd1-like_Nn"/>
</dbReference>
<reference evidence="6" key="3">
    <citation type="submission" date="2015-06" db="UniProtKB">
        <authorList>
            <consortium name="EnsemblMetazoa"/>
        </authorList>
    </citation>
    <scope>IDENTIFICATION</scope>
</reference>
<dbReference type="OMA" id="WMMQQLC"/>
<dbReference type="EnsemblMetazoa" id="CapteT175414">
    <property type="protein sequence ID" value="CapteP175414"/>
    <property type="gene ID" value="CapteG175414"/>
</dbReference>
<dbReference type="PANTHER" id="PTHR12555">
    <property type="entry name" value="UBIQUITIN FUSION DEGRADATON PROTEIN 1"/>
    <property type="match status" value="1"/>
</dbReference>
<dbReference type="InterPro" id="IPR055418">
    <property type="entry name" value="UFD1_N2"/>
</dbReference>
<evidence type="ECO:0000259" key="3">
    <source>
        <dbReference type="Pfam" id="PF03152"/>
    </source>
</evidence>
<dbReference type="EMBL" id="KB309161">
    <property type="protein sequence ID" value="ELT95315.1"/>
    <property type="molecule type" value="Genomic_DNA"/>
</dbReference>
<dbReference type="GO" id="GO:0036503">
    <property type="term" value="P:ERAD pathway"/>
    <property type="evidence" value="ECO:0007669"/>
    <property type="project" value="TreeGrafter"/>
</dbReference>
<dbReference type="AlphaFoldDB" id="R7TWH8"/>
<dbReference type="Pfam" id="PF03152">
    <property type="entry name" value="UFD1_N1"/>
    <property type="match status" value="1"/>
</dbReference>
<dbReference type="Gene3D" id="3.10.330.10">
    <property type="match status" value="1"/>
</dbReference>
<dbReference type="EMBL" id="AMQN01011895">
    <property type="status" value="NOT_ANNOTATED_CDS"/>
    <property type="molecule type" value="Genomic_DNA"/>
</dbReference>
<dbReference type="STRING" id="283909.R7TWH8"/>
<evidence type="ECO:0000313" key="5">
    <source>
        <dbReference type="EMBL" id="ELT95315.1"/>
    </source>
</evidence>
<keyword evidence="2" id="KW-0833">Ubl conjugation pathway</keyword>
<dbReference type="OrthoDB" id="422728at2759"/>